<name>A0ABW9ANX2_9BURK</name>
<dbReference type="Proteomes" id="UP001629230">
    <property type="component" value="Unassembled WGS sequence"/>
</dbReference>
<reference evidence="2 3" key="1">
    <citation type="journal article" date="2024" name="Chem. Sci.">
        <title>Discovery of megapolipeptins by genome mining of a Burkholderiales bacteria collection.</title>
        <authorList>
            <person name="Paulo B.S."/>
            <person name="Recchia M.J.J."/>
            <person name="Lee S."/>
            <person name="Fergusson C.H."/>
            <person name="Romanowski S.B."/>
            <person name="Hernandez A."/>
            <person name="Krull N."/>
            <person name="Liu D.Y."/>
            <person name="Cavanagh H."/>
            <person name="Bos A."/>
            <person name="Gray C.A."/>
            <person name="Murphy B.T."/>
            <person name="Linington R.G."/>
            <person name="Eustaquio A.S."/>
        </authorList>
    </citation>
    <scope>NUCLEOTIDE SEQUENCE [LARGE SCALE GENOMIC DNA]</scope>
    <source>
        <strain evidence="2 3">RL17-350-BIC-A</strain>
    </source>
</reference>
<comment type="caution">
    <text evidence="2">The sequence shown here is derived from an EMBL/GenBank/DDBJ whole genome shotgun (WGS) entry which is preliminary data.</text>
</comment>
<dbReference type="RefSeq" id="WP_408177531.1">
    <property type="nucleotide sequence ID" value="NZ_JAQQEZ010000008.1"/>
</dbReference>
<evidence type="ECO:0000313" key="3">
    <source>
        <dbReference type="Proteomes" id="UP001629230"/>
    </source>
</evidence>
<organism evidence="2 3">
    <name type="scientific">Paraburkholderia dipogonis</name>
    <dbReference type="NCBI Taxonomy" id="1211383"/>
    <lineage>
        <taxon>Bacteria</taxon>
        <taxon>Pseudomonadati</taxon>
        <taxon>Pseudomonadota</taxon>
        <taxon>Betaproteobacteria</taxon>
        <taxon>Burkholderiales</taxon>
        <taxon>Burkholderiaceae</taxon>
        <taxon>Paraburkholderia</taxon>
    </lineage>
</organism>
<keyword evidence="3" id="KW-1185">Reference proteome</keyword>
<dbReference type="InterPro" id="IPR009492">
    <property type="entry name" value="TniQ"/>
</dbReference>
<proteinExistence type="predicted"/>
<gene>
    <name evidence="2" type="ORF">PQR57_13915</name>
</gene>
<dbReference type="Pfam" id="PF06527">
    <property type="entry name" value="TniQ"/>
    <property type="match status" value="1"/>
</dbReference>
<evidence type="ECO:0000313" key="2">
    <source>
        <dbReference type="EMBL" id="MFM0002110.1"/>
    </source>
</evidence>
<feature type="domain" description="TniQ" evidence="1">
    <location>
        <begin position="5"/>
        <end position="153"/>
    </location>
</feature>
<evidence type="ECO:0000259" key="1">
    <source>
        <dbReference type="Pfam" id="PF06527"/>
    </source>
</evidence>
<dbReference type="EMBL" id="JAQQEZ010000008">
    <property type="protein sequence ID" value="MFM0002110.1"/>
    <property type="molecule type" value="Genomic_DNA"/>
</dbReference>
<accession>A0ABW9ANX2</accession>
<protein>
    <submittedName>
        <fullName evidence="2">TniQ family protein</fullName>
    </submittedName>
</protein>
<sequence length="307" mass="34966">MTQLILPRPIENEFILGFIGRIKRVNLESSSSEALRKLVSHFKLDQEDLPYRMHYYQSERHLRALALTSGKSVDEFLFYHSNFAAEGLTPESAAQWLSLRMRAKKGKRYPESKLPHLCRECIGQQVREVNTPFWDRRHQLDGLYWCPVHKSVLLALDDWFANDAQIPLAAIAYARTPATADEFDKYPVLRSFSEVMIRFLQYPLWRSAPRIEACLQSLAIAQGLCTQEGDVPKVPVDSPFLSDIAFKECPAWWLNDVFGLQRGVDCKGCSALNSVFSARGHAPSVCYALALSLLLSSRERAHVFDES</sequence>